<evidence type="ECO:0000313" key="8">
    <source>
        <dbReference type="Proteomes" id="UP001589776"/>
    </source>
</evidence>
<dbReference type="PROSITE" id="PS51257">
    <property type="entry name" value="PROKAR_LIPOPROTEIN"/>
    <property type="match status" value="1"/>
</dbReference>
<dbReference type="PANTHER" id="PTHR43649">
    <property type="entry name" value="ARABINOSE-BINDING PROTEIN-RELATED"/>
    <property type="match status" value="1"/>
</dbReference>
<name>A0ABV6DI35_9BACL</name>
<sequence length="427" mass="47878">MMRQIRAALLFVTAVAGLSGCSIGLTQTGQTATTPSVAADPEWNGTITVVTNRTDLIETKYKQYAKEFKSRYPTVTIQFEALRDYDKNIKIRLASGETPDVMLIPLIPVADLPKFFLPLGSLGYNPSELYFSEFKSYQGDIYGISSGVAVTGVVYNKAAFRKAGITEPPRTLDEFFAVCAKLKQIGVVPLASNFKDRWPLQVWTSDVPLLLSGTGAIKNEMTKTDAPFQPDSPYVQSMAILKKLYLNNYLESNLYDTNWELSKRDMAEGKTAMTINGNWLVNQLIENGAKPEDIGMFPFPADNSGKPRATLYPDRFYAVGKNTKHAAAAKAFVKWMLEQSDYEEYSGLIPVLKNRAVKLPQLQELESYRPEYVEYALDSELYSQILNKAQLEMPAVVQEYLLGDSEQVLDKYNKQWARIRNALRASP</sequence>
<dbReference type="Proteomes" id="UP001589776">
    <property type="component" value="Unassembled WGS sequence"/>
</dbReference>
<gene>
    <name evidence="7" type="ORF">ACFFK0_07530</name>
</gene>
<dbReference type="Pfam" id="PF01547">
    <property type="entry name" value="SBP_bac_1"/>
    <property type="match status" value="1"/>
</dbReference>
<keyword evidence="8" id="KW-1185">Reference proteome</keyword>
<feature type="signal peptide" evidence="6">
    <location>
        <begin position="1"/>
        <end position="24"/>
    </location>
</feature>
<feature type="chain" id="PRO_5046712187" evidence="6">
    <location>
        <begin position="25"/>
        <end position="427"/>
    </location>
</feature>
<organism evidence="7 8">
    <name type="scientific">Paenibacillus chartarius</name>
    <dbReference type="NCBI Taxonomy" id="747481"/>
    <lineage>
        <taxon>Bacteria</taxon>
        <taxon>Bacillati</taxon>
        <taxon>Bacillota</taxon>
        <taxon>Bacilli</taxon>
        <taxon>Bacillales</taxon>
        <taxon>Paenibacillaceae</taxon>
        <taxon>Paenibacillus</taxon>
    </lineage>
</organism>
<keyword evidence="5" id="KW-0449">Lipoprotein</keyword>
<evidence type="ECO:0000256" key="6">
    <source>
        <dbReference type="SAM" id="SignalP"/>
    </source>
</evidence>
<dbReference type="EMBL" id="JBHLWN010000027">
    <property type="protein sequence ID" value="MFC0212311.1"/>
    <property type="molecule type" value="Genomic_DNA"/>
</dbReference>
<keyword evidence="4" id="KW-0564">Palmitate</keyword>
<accession>A0ABV6DI35</accession>
<reference evidence="7 8" key="1">
    <citation type="submission" date="2024-09" db="EMBL/GenBank/DDBJ databases">
        <authorList>
            <person name="Sun Q."/>
            <person name="Mori K."/>
        </authorList>
    </citation>
    <scope>NUCLEOTIDE SEQUENCE [LARGE SCALE GENOMIC DNA]</scope>
    <source>
        <strain evidence="7 8">CCM 7759</strain>
    </source>
</reference>
<evidence type="ECO:0000313" key="7">
    <source>
        <dbReference type="EMBL" id="MFC0212311.1"/>
    </source>
</evidence>
<dbReference type="SUPFAM" id="SSF53850">
    <property type="entry name" value="Periplasmic binding protein-like II"/>
    <property type="match status" value="1"/>
</dbReference>
<keyword evidence="1" id="KW-1003">Cell membrane</keyword>
<comment type="caution">
    <text evidence="7">The sequence shown here is derived from an EMBL/GenBank/DDBJ whole genome shotgun (WGS) entry which is preliminary data.</text>
</comment>
<evidence type="ECO:0000256" key="5">
    <source>
        <dbReference type="ARBA" id="ARBA00023288"/>
    </source>
</evidence>
<dbReference type="RefSeq" id="WP_377469452.1">
    <property type="nucleotide sequence ID" value="NZ_JBHLWN010000027.1"/>
</dbReference>
<evidence type="ECO:0000256" key="1">
    <source>
        <dbReference type="ARBA" id="ARBA00022475"/>
    </source>
</evidence>
<keyword evidence="3" id="KW-0472">Membrane</keyword>
<proteinExistence type="predicted"/>
<evidence type="ECO:0000256" key="2">
    <source>
        <dbReference type="ARBA" id="ARBA00022729"/>
    </source>
</evidence>
<dbReference type="PANTHER" id="PTHR43649:SF33">
    <property type="entry name" value="POLYGALACTURONAN_RHAMNOGALACTURONAN-BINDING PROTEIN YTCQ"/>
    <property type="match status" value="1"/>
</dbReference>
<dbReference type="Gene3D" id="3.40.190.10">
    <property type="entry name" value="Periplasmic binding protein-like II"/>
    <property type="match status" value="2"/>
</dbReference>
<dbReference type="InterPro" id="IPR050490">
    <property type="entry name" value="Bact_solute-bd_prot1"/>
</dbReference>
<keyword evidence="2 6" id="KW-0732">Signal</keyword>
<protein>
    <submittedName>
        <fullName evidence="7">ABC transporter substrate-binding protein</fullName>
    </submittedName>
</protein>
<evidence type="ECO:0000256" key="4">
    <source>
        <dbReference type="ARBA" id="ARBA00023139"/>
    </source>
</evidence>
<evidence type="ECO:0000256" key="3">
    <source>
        <dbReference type="ARBA" id="ARBA00023136"/>
    </source>
</evidence>
<dbReference type="InterPro" id="IPR006059">
    <property type="entry name" value="SBP"/>
</dbReference>